<keyword evidence="3 10" id="KW-0812">Transmembrane</keyword>
<dbReference type="eggNOG" id="KOG0207">
    <property type="taxonomic scope" value="Eukaryota"/>
</dbReference>
<dbReference type="OMA" id="LFYTGYP"/>
<feature type="non-terminal residue" evidence="12">
    <location>
        <position position="790"/>
    </location>
</feature>
<dbReference type="Pfam" id="PF00702">
    <property type="entry name" value="Hydrolase"/>
    <property type="match status" value="1"/>
</dbReference>
<dbReference type="PROSITE" id="PS00154">
    <property type="entry name" value="ATPASE_E1_E2"/>
    <property type="match status" value="1"/>
</dbReference>
<dbReference type="InterPro" id="IPR006121">
    <property type="entry name" value="HMA_dom"/>
</dbReference>
<evidence type="ECO:0000256" key="2">
    <source>
        <dbReference type="ARBA" id="ARBA00006024"/>
    </source>
</evidence>
<dbReference type="KEGG" id="smo:SELMODRAFT_60775"/>
<dbReference type="InterPro" id="IPR027256">
    <property type="entry name" value="P-typ_ATPase_IB"/>
</dbReference>
<name>D8QYH6_SELML</name>
<dbReference type="SUPFAM" id="SSF55008">
    <property type="entry name" value="HMA, heavy metal-associated domain"/>
    <property type="match status" value="1"/>
</dbReference>
<dbReference type="NCBIfam" id="TIGR01494">
    <property type="entry name" value="ATPase_P-type"/>
    <property type="match status" value="1"/>
</dbReference>
<feature type="domain" description="HMA" evidence="11">
    <location>
        <begin position="1"/>
        <end position="67"/>
    </location>
</feature>
<evidence type="ECO:0000256" key="8">
    <source>
        <dbReference type="ARBA" id="ARBA00022989"/>
    </source>
</evidence>
<dbReference type="SFLD" id="SFLDS00003">
    <property type="entry name" value="Haloacid_Dehalogenase"/>
    <property type="match status" value="1"/>
</dbReference>
<comment type="similarity">
    <text evidence="2 10">Belongs to the cation transport ATPase (P-type) (TC 3.A.3) family. Type IB subfamily.</text>
</comment>
<dbReference type="FunFam" id="2.70.150.10:FF:000002">
    <property type="entry name" value="Copper-transporting ATPase 1, putative"/>
    <property type="match status" value="1"/>
</dbReference>
<dbReference type="SUPFAM" id="SSF81660">
    <property type="entry name" value="Metal cation-transporting ATPase, ATP-binding domain N"/>
    <property type="match status" value="1"/>
</dbReference>
<dbReference type="PROSITE" id="PS01047">
    <property type="entry name" value="HMA_1"/>
    <property type="match status" value="1"/>
</dbReference>
<evidence type="ECO:0000256" key="4">
    <source>
        <dbReference type="ARBA" id="ARBA00022723"/>
    </source>
</evidence>
<keyword evidence="6 10" id="KW-0067">ATP-binding</keyword>
<dbReference type="FunCoup" id="D8QYH6">
    <property type="interactions" value="1020"/>
</dbReference>
<evidence type="ECO:0000313" key="13">
    <source>
        <dbReference type="Proteomes" id="UP000001514"/>
    </source>
</evidence>
<dbReference type="InParanoid" id="D8QYH6"/>
<keyword evidence="13" id="KW-1185">Reference proteome</keyword>
<gene>
    <name evidence="12" type="ORF">SELMODRAFT_60775</name>
</gene>
<dbReference type="GO" id="GO:0016020">
    <property type="term" value="C:membrane"/>
    <property type="evidence" value="ECO:0000318"/>
    <property type="project" value="GO_Central"/>
</dbReference>
<dbReference type="InterPro" id="IPR036163">
    <property type="entry name" value="HMA_dom_sf"/>
</dbReference>
<evidence type="ECO:0000256" key="10">
    <source>
        <dbReference type="RuleBase" id="RU362081"/>
    </source>
</evidence>
<keyword evidence="5 10" id="KW-0547">Nucleotide-binding</keyword>
<proteinExistence type="inferred from homology"/>
<dbReference type="NCBIfam" id="TIGR01525">
    <property type="entry name" value="ATPase-IB_hvy"/>
    <property type="match status" value="1"/>
</dbReference>
<dbReference type="Gene3D" id="3.30.70.100">
    <property type="match status" value="1"/>
</dbReference>
<feature type="transmembrane region" description="Helical" evidence="10">
    <location>
        <begin position="767"/>
        <end position="786"/>
    </location>
</feature>
<dbReference type="SFLD" id="SFLDF00027">
    <property type="entry name" value="p-type_atpase"/>
    <property type="match status" value="1"/>
</dbReference>
<dbReference type="HOGENOM" id="CLU_001771_0_3_1"/>
<feature type="transmembrane region" description="Helical" evidence="10">
    <location>
        <begin position="100"/>
        <end position="120"/>
    </location>
</feature>
<dbReference type="PANTHER" id="PTHR43520">
    <property type="entry name" value="ATP7, ISOFORM B"/>
    <property type="match status" value="1"/>
</dbReference>
<evidence type="ECO:0000256" key="9">
    <source>
        <dbReference type="ARBA" id="ARBA00023136"/>
    </source>
</evidence>
<dbReference type="PRINTS" id="PR00119">
    <property type="entry name" value="CATATPASE"/>
</dbReference>
<dbReference type="PANTHER" id="PTHR43520:SF19">
    <property type="entry name" value="COPPER-TRANSPORTING ATPASE PAA2, CHLOROPLASTIC"/>
    <property type="match status" value="1"/>
</dbReference>
<dbReference type="SUPFAM" id="SSF81665">
    <property type="entry name" value="Calcium ATPase, transmembrane domain M"/>
    <property type="match status" value="1"/>
</dbReference>
<dbReference type="AlphaFoldDB" id="D8QYH6"/>
<dbReference type="InterPro" id="IPR001757">
    <property type="entry name" value="P_typ_ATPase"/>
</dbReference>
<dbReference type="CDD" id="cd00371">
    <property type="entry name" value="HMA"/>
    <property type="match status" value="1"/>
</dbReference>
<dbReference type="SFLD" id="SFLDG00002">
    <property type="entry name" value="C1.7:_P-type_atpase_like"/>
    <property type="match status" value="1"/>
</dbReference>
<feature type="transmembrane region" description="Helical" evidence="10">
    <location>
        <begin position="172"/>
        <end position="193"/>
    </location>
</feature>
<evidence type="ECO:0000256" key="6">
    <source>
        <dbReference type="ARBA" id="ARBA00022840"/>
    </source>
</evidence>
<dbReference type="OrthoDB" id="432719at2759"/>
<dbReference type="Gene3D" id="3.40.50.1000">
    <property type="entry name" value="HAD superfamily/HAD-like"/>
    <property type="match status" value="1"/>
</dbReference>
<organism evidence="13">
    <name type="scientific">Selaginella moellendorffii</name>
    <name type="common">Spikemoss</name>
    <dbReference type="NCBI Taxonomy" id="88036"/>
    <lineage>
        <taxon>Eukaryota</taxon>
        <taxon>Viridiplantae</taxon>
        <taxon>Streptophyta</taxon>
        <taxon>Embryophyta</taxon>
        <taxon>Tracheophyta</taxon>
        <taxon>Lycopodiopsida</taxon>
        <taxon>Selaginellales</taxon>
        <taxon>Selaginellaceae</taxon>
        <taxon>Selaginella</taxon>
    </lineage>
</organism>
<comment type="subcellular location">
    <subcellularLocation>
        <location evidence="1">Membrane</location>
        <topology evidence="1">Multi-pass membrane protein</topology>
    </subcellularLocation>
</comment>
<dbReference type="GO" id="GO:0055070">
    <property type="term" value="P:copper ion homeostasis"/>
    <property type="evidence" value="ECO:0000318"/>
    <property type="project" value="GO_Central"/>
</dbReference>
<protein>
    <recommendedName>
        <fullName evidence="11">HMA domain-containing protein</fullName>
    </recommendedName>
</protein>
<feature type="non-terminal residue" evidence="12">
    <location>
        <position position="1"/>
    </location>
</feature>
<dbReference type="EMBL" id="GL377568">
    <property type="protein sequence ID" value="EFJ35201.1"/>
    <property type="molecule type" value="Genomic_DNA"/>
</dbReference>
<evidence type="ECO:0000256" key="3">
    <source>
        <dbReference type="ARBA" id="ARBA00022692"/>
    </source>
</evidence>
<keyword evidence="9 10" id="KW-0472">Membrane</keyword>
<feature type="transmembrane region" description="Helical" evidence="10">
    <location>
        <begin position="733"/>
        <end position="755"/>
    </location>
</feature>
<dbReference type="InterPro" id="IPR023214">
    <property type="entry name" value="HAD_sf"/>
</dbReference>
<dbReference type="GO" id="GO:0005507">
    <property type="term" value="F:copper ion binding"/>
    <property type="evidence" value="ECO:0000318"/>
    <property type="project" value="GO_Central"/>
</dbReference>
<evidence type="ECO:0000256" key="5">
    <source>
        <dbReference type="ARBA" id="ARBA00022741"/>
    </source>
</evidence>
<evidence type="ECO:0000313" key="12">
    <source>
        <dbReference type="EMBL" id="EFJ35201.1"/>
    </source>
</evidence>
<keyword evidence="4 10" id="KW-0479">Metal-binding</keyword>
<dbReference type="InterPro" id="IPR044492">
    <property type="entry name" value="P_typ_ATPase_HD_dom"/>
</dbReference>
<dbReference type="Gene3D" id="2.70.150.10">
    <property type="entry name" value="Calcium-transporting ATPase, cytoplasmic transduction domain A"/>
    <property type="match status" value="1"/>
</dbReference>
<dbReference type="STRING" id="88036.D8QYH6"/>
<reference evidence="12 13" key="1">
    <citation type="journal article" date="2011" name="Science">
        <title>The Selaginella genome identifies genetic changes associated with the evolution of vascular plants.</title>
        <authorList>
            <person name="Banks J.A."/>
            <person name="Nishiyama T."/>
            <person name="Hasebe M."/>
            <person name="Bowman J.L."/>
            <person name="Gribskov M."/>
            <person name="dePamphilis C."/>
            <person name="Albert V.A."/>
            <person name="Aono N."/>
            <person name="Aoyama T."/>
            <person name="Ambrose B.A."/>
            <person name="Ashton N.W."/>
            <person name="Axtell M.J."/>
            <person name="Barker E."/>
            <person name="Barker M.S."/>
            <person name="Bennetzen J.L."/>
            <person name="Bonawitz N.D."/>
            <person name="Chapple C."/>
            <person name="Cheng C."/>
            <person name="Correa L.G."/>
            <person name="Dacre M."/>
            <person name="DeBarry J."/>
            <person name="Dreyer I."/>
            <person name="Elias M."/>
            <person name="Engstrom E.M."/>
            <person name="Estelle M."/>
            <person name="Feng L."/>
            <person name="Finet C."/>
            <person name="Floyd S.K."/>
            <person name="Frommer W.B."/>
            <person name="Fujita T."/>
            <person name="Gramzow L."/>
            <person name="Gutensohn M."/>
            <person name="Harholt J."/>
            <person name="Hattori M."/>
            <person name="Heyl A."/>
            <person name="Hirai T."/>
            <person name="Hiwatashi Y."/>
            <person name="Ishikawa M."/>
            <person name="Iwata M."/>
            <person name="Karol K.G."/>
            <person name="Koehler B."/>
            <person name="Kolukisaoglu U."/>
            <person name="Kubo M."/>
            <person name="Kurata T."/>
            <person name="Lalonde S."/>
            <person name="Li K."/>
            <person name="Li Y."/>
            <person name="Litt A."/>
            <person name="Lyons E."/>
            <person name="Manning G."/>
            <person name="Maruyama T."/>
            <person name="Michael T.P."/>
            <person name="Mikami K."/>
            <person name="Miyazaki S."/>
            <person name="Morinaga S."/>
            <person name="Murata T."/>
            <person name="Mueller-Roeber B."/>
            <person name="Nelson D.R."/>
            <person name="Obara M."/>
            <person name="Oguri Y."/>
            <person name="Olmstead R.G."/>
            <person name="Onodera N."/>
            <person name="Petersen B.L."/>
            <person name="Pils B."/>
            <person name="Prigge M."/>
            <person name="Rensing S.A."/>
            <person name="Riano-Pachon D.M."/>
            <person name="Roberts A.W."/>
            <person name="Sato Y."/>
            <person name="Scheller H.V."/>
            <person name="Schulz B."/>
            <person name="Schulz C."/>
            <person name="Shakirov E.V."/>
            <person name="Shibagaki N."/>
            <person name="Shinohara N."/>
            <person name="Shippen D.E."/>
            <person name="Soerensen I."/>
            <person name="Sotooka R."/>
            <person name="Sugimoto N."/>
            <person name="Sugita M."/>
            <person name="Sumikawa N."/>
            <person name="Tanurdzic M."/>
            <person name="Theissen G."/>
            <person name="Ulvskov P."/>
            <person name="Wakazuki S."/>
            <person name="Weng J.K."/>
            <person name="Willats W.W."/>
            <person name="Wipf D."/>
            <person name="Wolf P.G."/>
            <person name="Yang L."/>
            <person name="Zimmer A.D."/>
            <person name="Zhu Q."/>
            <person name="Mitros T."/>
            <person name="Hellsten U."/>
            <person name="Loque D."/>
            <person name="Otillar R."/>
            <person name="Salamov A."/>
            <person name="Schmutz J."/>
            <person name="Shapiro H."/>
            <person name="Lindquist E."/>
            <person name="Lucas S."/>
            <person name="Rokhsar D."/>
            <person name="Grigoriev I.V."/>
        </authorList>
    </citation>
    <scope>NUCLEOTIDE SEQUENCE [LARGE SCALE GENOMIC DNA]</scope>
</reference>
<feature type="transmembrane region" description="Helical" evidence="10">
    <location>
        <begin position="364"/>
        <end position="382"/>
    </location>
</feature>
<dbReference type="SUPFAM" id="SSF56784">
    <property type="entry name" value="HAD-like"/>
    <property type="match status" value="1"/>
</dbReference>
<evidence type="ECO:0000259" key="11">
    <source>
        <dbReference type="PROSITE" id="PS50846"/>
    </source>
</evidence>
<dbReference type="Gramene" id="EFJ35201">
    <property type="protein sequence ID" value="EFJ35201"/>
    <property type="gene ID" value="SELMODRAFT_60775"/>
</dbReference>
<dbReference type="GO" id="GO:0016887">
    <property type="term" value="F:ATP hydrolysis activity"/>
    <property type="evidence" value="ECO:0007669"/>
    <property type="project" value="InterPro"/>
</dbReference>
<dbReference type="InterPro" id="IPR018303">
    <property type="entry name" value="ATPase_P-typ_P_site"/>
</dbReference>
<dbReference type="GO" id="GO:0043682">
    <property type="term" value="F:P-type divalent copper transporter activity"/>
    <property type="evidence" value="ECO:0000318"/>
    <property type="project" value="GO_Central"/>
</dbReference>
<dbReference type="InterPro" id="IPR036412">
    <property type="entry name" value="HAD-like_sf"/>
</dbReference>
<dbReference type="SUPFAM" id="SSF81653">
    <property type="entry name" value="Calcium ATPase, transduction domain A"/>
    <property type="match status" value="1"/>
</dbReference>
<accession>D8QYH6</accession>
<dbReference type="InterPro" id="IPR008250">
    <property type="entry name" value="ATPase_P-typ_transduc_dom_A_sf"/>
</dbReference>
<dbReference type="InterPro" id="IPR017969">
    <property type="entry name" value="Heavy-metal-associated_CS"/>
</dbReference>
<dbReference type="Gene3D" id="3.40.1110.10">
    <property type="entry name" value="Calcium-transporting ATPase, cytoplasmic domain N"/>
    <property type="match status" value="1"/>
</dbReference>
<dbReference type="InterPro" id="IPR059000">
    <property type="entry name" value="ATPase_P-type_domA"/>
</dbReference>
<keyword evidence="7" id="KW-1278">Translocase</keyword>
<feature type="transmembrane region" description="Helical" evidence="10">
    <location>
        <begin position="409"/>
        <end position="432"/>
    </location>
</feature>
<dbReference type="Pfam" id="PF00122">
    <property type="entry name" value="E1-E2_ATPase"/>
    <property type="match status" value="1"/>
</dbReference>
<dbReference type="Pfam" id="PF00403">
    <property type="entry name" value="HMA"/>
    <property type="match status" value="1"/>
</dbReference>
<dbReference type="InterPro" id="IPR023298">
    <property type="entry name" value="ATPase_P-typ_TM_dom_sf"/>
</dbReference>
<evidence type="ECO:0000256" key="1">
    <source>
        <dbReference type="ARBA" id="ARBA00004141"/>
    </source>
</evidence>
<dbReference type="GO" id="GO:0005524">
    <property type="term" value="F:ATP binding"/>
    <property type="evidence" value="ECO:0007669"/>
    <property type="project" value="UniProtKB-UniRule"/>
</dbReference>
<keyword evidence="8 10" id="KW-1133">Transmembrane helix</keyword>
<evidence type="ECO:0000256" key="7">
    <source>
        <dbReference type="ARBA" id="ARBA00022967"/>
    </source>
</evidence>
<dbReference type="Proteomes" id="UP000001514">
    <property type="component" value="Unassembled WGS sequence"/>
</dbReference>
<dbReference type="PROSITE" id="PS50846">
    <property type="entry name" value="HMA_2"/>
    <property type="match status" value="1"/>
</dbReference>
<sequence length="790" mass="83522">VLLDVEGMMCGGCVARVRGQLMQDYRVESAAVNLLTETAAVKLRPGCGKEVGSELADLLTGSGFPASLRSGKGQDDNAGRKIEELSKKRKESLRKSTQKVAFAWTLVALCCGTHATHLLHFYPFIHDFMHSPVMEVAHDPVFKCVVALTTLLGPARDLVVDGGKAFLKRAPNMNTLVGFGAWAAFSISAMSLTIPELNWGAPFFDEPVMLLGFVLLGRSLEERARIQASSDMQRLLSLIPAKSRLQVSEQANDENLTVDVATEQVRAGDRVLVLPGEVIPIDGTVVIGRSSVDESTVTGEPMLMTKTVGDTVSAGTVNWDGPIQVTATCTGASSSISSIIKMVEEAQGREAPVQRLADTIAGPFAFAIMALSASTFSFWYFLGTHIFPDVLLNDAAGPEGNSLLLSLKLAIDVLVVACPCALGLATPTAVLVGTSLGAKQGLLLRGGDVLERLQSVNAVVFDKTGTLTQGHPNVSTVTSGSNDFDKDRILQLAATVEQHSVHPIASAIVEQANTQKLEMLVSEGQLTEPGYGALARIDGKVVAVGQPRWVQECCLKLDSMESTDEVERKLGNLLADRQSMEQSSTTVYVGVEGVGIVGAIALSDTLRADAKVTVSRLRDMKIRTLILSGDRKEAVASIGRTLGIEGDSLFAQLRPSDKSKFIAKLRDGGSIVAMIGDGVNDAPALASADVGIALKLQNKIDAASDAASVILLGNRLSQVLDALSLSKATMSKVYQNLGCALAYNLIAVPVAAGVLLPGYDFALSPSAAGGMMALSSIFVVSNSLLLRLHR</sequence>
<dbReference type="InterPro" id="IPR023299">
    <property type="entry name" value="ATPase_P-typ_cyto_dom_N"/>
</dbReference>